<dbReference type="PANTHER" id="PTHR40446">
    <property type="entry name" value="N-ACETYLGLUCOSAMINE-1-PHOSPHODIESTER ALPHA-N-ACETYLGLUCOSAMINIDASE"/>
    <property type="match status" value="1"/>
</dbReference>
<organism evidence="2 3">
    <name type="scientific">Cytobacillus horneckiae</name>
    <dbReference type="NCBI Taxonomy" id="549687"/>
    <lineage>
        <taxon>Bacteria</taxon>
        <taxon>Bacillati</taxon>
        <taxon>Bacillota</taxon>
        <taxon>Bacilli</taxon>
        <taxon>Bacillales</taxon>
        <taxon>Bacillaceae</taxon>
        <taxon>Cytobacillus</taxon>
    </lineage>
</organism>
<feature type="domain" description="Phosphodiester glycosidase" evidence="1">
    <location>
        <begin position="69"/>
        <end position="246"/>
    </location>
</feature>
<dbReference type="Proteomes" id="UP000233343">
    <property type="component" value="Unassembled WGS sequence"/>
</dbReference>
<accession>A0A2N0ZDT0</accession>
<evidence type="ECO:0000259" key="1">
    <source>
        <dbReference type="Pfam" id="PF09992"/>
    </source>
</evidence>
<name>A0A2N0ZDT0_9BACI</name>
<dbReference type="EMBL" id="PISD01000039">
    <property type="protein sequence ID" value="PKG27670.1"/>
    <property type="molecule type" value="Genomic_DNA"/>
</dbReference>
<dbReference type="AlphaFoldDB" id="A0A2N0ZDT0"/>
<dbReference type="PANTHER" id="PTHR40446:SF2">
    <property type="entry name" value="N-ACETYLGLUCOSAMINE-1-PHOSPHODIESTER ALPHA-N-ACETYLGLUCOSAMINIDASE"/>
    <property type="match status" value="1"/>
</dbReference>
<dbReference type="InterPro" id="IPR018711">
    <property type="entry name" value="NAGPA"/>
</dbReference>
<gene>
    <name evidence="2" type="ORF">CWS20_17605</name>
</gene>
<evidence type="ECO:0000313" key="3">
    <source>
        <dbReference type="Proteomes" id="UP000233343"/>
    </source>
</evidence>
<keyword evidence="3" id="KW-1185">Reference proteome</keyword>
<reference evidence="2 3" key="1">
    <citation type="journal article" date="2010" name="Int. J. Syst. Evol. Microbiol.">
        <title>Bacillus horneckiae sp. nov., isolated from a spacecraft-assembly clean room.</title>
        <authorList>
            <person name="Vaishampayan P."/>
            <person name="Probst A."/>
            <person name="Krishnamurthi S."/>
            <person name="Ghosh S."/>
            <person name="Osman S."/>
            <person name="McDowall A."/>
            <person name="Ruckmani A."/>
            <person name="Mayilraj S."/>
            <person name="Venkateswaran K."/>
        </authorList>
    </citation>
    <scope>NUCLEOTIDE SEQUENCE [LARGE SCALE GENOMIC DNA]</scope>
    <source>
        <strain evidence="3">1PO1SC</strain>
    </source>
</reference>
<evidence type="ECO:0000313" key="2">
    <source>
        <dbReference type="EMBL" id="PKG27670.1"/>
    </source>
</evidence>
<proteinExistence type="predicted"/>
<comment type="caution">
    <text evidence="2">The sequence shown here is derived from an EMBL/GenBank/DDBJ whole genome shotgun (WGS) entry which is preliminary data.</text>
</comment>
<dbReference type="Pfam" id="PF09992">
    <property type="entry name" value="NAGPA"/>
    <property type="match status" value="1"/>
</dbReference>
<sequence>MNANIFYEEVTFTRFKDEVTNTTYYISKIPKYDSDGELIKLKRGFSSNDYNKKELETPRSFAARNAATLVANCSTYSTNTMRVVGTSIYNGAIQQELSKQAYNYILAIGEDNRLKAYPPNTSAQRILDDGFKDALTAFIPLIENGQSVSDVILDSRDVFWQRHPRQAIAQDAYGNTYFFTSEGRRSAEKGMTARDVVRVLLSMSMDFAFMLDGGGSAQTVFHCSTINRVPDDDGKTERSMLDFLYVGKDRPEHSVREALSPIGDIFKLKSDEAAEWEYHSNNHVRLAPYLINGWEDYGTSGSSVTRAWHMPNNTLYLVGTIKGGEPNKPFMKLPPHMQPMFSLHFLVPGNSSGEIYKIIVSSNGELQMYYWSNEAKGDAGYVKLDGIFIPVWPPKE</sequence>
<dbReference type="RefSeq" id="WP_066190022.1">
    <property type="nucleotide sequence ID" value="NZ_JAFDQP010000001.1"/>
</dbReference>
<protein>
    <recommendedName>
        <fullName evidence="1">Phosphodiester glycosidase domain-containing protein</fullName>
    </recommendedName>
</protein>